<dbReference type="Proteomes" id="UP001154114">
    <property type="component" value="Chromosome 19"/>
</dbReference>
<dbReference type="AlphaFoldDB" id="A0A9N8L4D2"/>
<feature type="transmembrane region" description="Helical" evidence="2">
    <location>
        <begin position="6"/>
        <end position="29"/>
    </location>
</feature>
<evidence type="ECO:0000259" key="3">
    <source>
        <dbReference type="Pfam" id="PF02194"/>
    </source>
</evidence>
<dbReference type="Pfam" id="PF02194">
    <property type="entry name" value="PXA"/>
    <property type="match status" value="1"/>
</dbReference>
<feature type="region of interest" description="Disordered" evidence="1">
    <location>
        <begin position="526"/>
        <end position="618"/>
    </location>
</feature>
<organism evidence="4 5">
    <name type="scientific">Chrysodeixis includens</name>
    <name type="common">Soybean looper</name>
    <name type="synonym">Pseudoplusia includens</name>
    <dbReference type="NCBI Taxonomy" id="689277"/>
    <lineage>
        <taxon>Eukaryota</taxon>
        <taxon>Metazoa</taxon>
        <taxon>Ecdysozoa</taxon>
        <taxon>Arthropoda</taxon>
        <taxon>Hexapoda</taxon>
        <taxon>Insecta</taxon>
        <taxon>Pterygota</taxon>
        <taxon>Neoptera</taxon>
        <taxon>Endopterygota</taxon>
        <taxon>Lepidoptera</taxon>
        <taxon>Glossata</taxon>
        <taxon>Ditrysia</taxon>
        <taxon>Noctuoidea</taxon>
        <taxon>Noctuidae</taxon>
        <taxon>Plusiinae</taxon>
        <taxon>Chrysodeixis</taxon>
    </lineage>
</organism>
<feature type="region of interest" description="Disordered" evidence="1">
    <location>
        <begin position="409"/>
        <end position="460"/>
    </location>
</feature>
<keyword evidence="2" id="KW-1133">Transmembrane helix</keyword>
<feature type="compositionally biased region" description="Basic and acidic residues" evidence="1">
    <location>
        <begin position="446"/>
        <end position="457"/>
    </location>
</feature>
<keyword evidence="5" id="KW-1185">Reference proteome</keyword>
<feature type="compositionally biased region" description="Low complexity" evidence="1">
    <location>
        <begin position="582"/>
        <end position="600"/>
    </location>
</feature>
<dbReference type="GO" id="GO:0035091">
    <property type="term" value="F:phosphatidylinositol binding"/>
    <property type="evidence" value="ECO:0007669"/>
    <property type="project" value="TreeGrafter"/>
</dbReference>
<dbReference type="PANTHER" id="PTHR22775:SF3">
    <property type="entry name" value="SORTING NEXIN-13"/>
    <property type="match status" value="1"/>
</dbReference>
<dbReference type="OrthoDB" id="5582218at2759"/>
<feature type="compositionally biased region" description="Basic and acidic residues" evidence="1">
    <location>
        <begin position="528"/>
        <end position="559"/>
    </location>
</feature>
<name>A0A9N8L4D2_CHRIL</name>
<dbReference type="EMBL" id="LR824022">
    <property type="protein sequence ID" value="CAD0203656.1"/>
    <property type="molecule type" value="Genomic_DNA"/>
</dbReference>
<evidence type="ECO:0000256" key="1">
    <source>
        <dbReference type="SAM" id="MobiDB-lite"/>
    </source>
</evidence>
<evidence type="ECO:0000313" key="4">
    <source>
        <dbReference type="EMBL" id="CAD0203656.1"/>
    </source>
</evidence>
<accession>A0A9N8L4D2</accession>
<gene>
    <name evidence="4" type="ORF">CINC_LOCUS5304</name>
</gene>
<protein>
    <recommendedName>
        <fullName evidence="3">PXA domain-containing protein</fullName>
    </recommendedName>
</protein>
<feature type="domain" description="PXA" evidence="3">
    <location>
        <begin position="109"/>
        <end position="267"/>
    </location>
</feature>
<proteinExistence type="predicted"/>
<evidence type="ECO:0000256" key="2">
    <source>
        <dbReference type="SAM" id="Phobius"/>
    </source>
</evidence>
<feature type="transmembrane region" description="Helical" evidence="2">
    <location>
        <begin position="41"/>
        <end position="62"/>
    </location>
</feature>
<evidence type="ECO:0000313" key="5">
    <source>
        <dbReference type="Proteomes" id="UP001154114"/>
    </source>
</evidence>
<feature type="compositionally biased region" description="Polar residues" evidence="1">
    <location>
        <begin position="561"/>
        <end position="581"/>
    </location>
</feature>
<dbReference type="PANTHER" id="PTHR22775">
    <property type="entry name" value="SORTING NEXIN"/>
    <property type="match status" value="1"/>
</dbReference>
<sequence>MLLKRNILECTIIVSGGGTLICVLLNYLTSISPISGIWFPLYILSLFFISVFISVKFIQWLLSLNKPIKDDLEEIVAKYPYLSCLSGVLPKARQVSKAAEVREYDTNELSVISTVLERKLVSSWYVPYISQEIGFPFACKQMLDQIIGRSFQICNKIETKDIFVDVCIVLTSHLNEYKKAQKRQEKAPGSTVEALYKKSHPIFDPKNKEIDSADHCTNIIRILLKELIPWELWDTPNSELLVRILSKKLDSFIHTTFADPVWLNDKLMTILKGDEPVVEPEKVVEDFPLSEYKPEPLTAEELSAMVGQGTSVVIPSNIIEEKEECEIDKIEKIIEEVPFTSTQPVDITKSPVLRQRRGRQGRNEVKIYDRVIEGSVKTWETDIDLQCISMGQDLLASLDGEITLSRLWGHDADADGSPNPPRGKSPQPLWFGEEETIEVDPLDSSPSRDNKKEHSPKPADALLKDLQSTVSHAKNKIGDLQVEPKLGLDVPRKQNSSDEAAGMMEGLLDFGIAGLKKGLRFTGLSDDSQEKFPSHHRDKGDKSPPLEGTRVKPIPEHRAINVTNGQRDENNVPTLVKQQRVSSQDSIPSQSSQSRPIPRSEASLPVVPDSPEPEYEEAADLSTSIAKLRCLLQQRAQTSPRAERAEDVWWESAEETRGRTQRAHCERPVDTATLADEYDMSMERNASPGQTSNNMQRLDKLFQRTVTGVFNSIKTAVGAEGELPAPRAMHDWTYVCTSIELSVCGAVARLVGSRRGGPHVEAALDSLAELRPRQPQPPPPDPLDLEEWCGSRGAGSSSAGAVLAAAGLARSHLATRLATLLLADLAESFLSSWLEDLGAWLRRQVFATFEQLAERDAAFFEPRGKLRDLNVDETCAALMEHIQPSMYIFGEERVSEAVRLVVSSFSHRDLNVDVLFRTLDLLAGQFKKSAGLRNPSFDSN</sequence>
<reference evidence="4" key="1">
    <citation type="submission" date="2021-12" db="EMBL/GenBank/DDBJ databases">
        <authorList>
            <person name="King R."/>
        </authorList>
    </citation>
    <scope>NUCLEOTIDE SEQUENCE</scope>
</reference>
<keyword evidence="2" id="KW-0472">Membrane</keyword>
<dbReference type="InterPro" id="IPR003114">
    <property type="entry name" value="Phox_assoc"/>
</dbReference>
<feature type="compositionally biased region" description="Acidic residues" evidence="1">
    <location>
        <begin position="432"/>
        <end position="441"/>
    </location>
</feature>
<keyword evidence="2" id="KW-0812">Transmembrane</keyword>